<dbReference type="InterPro" id="IPR037103">
    <property type="entry name" value="Tubulin/FtsZ-like_C"/>
</dbReference>
<organism evidence="3 4">
    <name type="scientific">Mannheimia pernigra</name>
    <dbReference type="NCBI Taxonomy" id="111844"/>
    <lineage>
        <taxon>Bacteria</taxon>
        <taxon>Pseudomonadati</taxon>
        <taxon>Pseudomonadota</taxon>
        <taxon>Gammaproteobacteria</taxon>
        <taxon>Pasteurellales</taxon>
        <taxon>Pasteurellaceae</taxon>
        <taxon>Mannheimia</taxon>
    </lineage>
</organism>
<evidence type="ECO:0000313" key="4">
    <source>
        <dbReference type="Proteomes" id="UP000509784"/>
    </source>
</evidence>
<keyword evidence="1" id="KW-0547">Nucleotide-binding</keyword>
<name>A0ABD7A964_9PAST</name>
<dbReference type="GO" id="GO:0005525">
    <property type="term" value="F:GTP binding"/>
    <property type="evidence" value="ECO:0007669"/>
    <property type="project" value="UniProtKB-KW"/>
</dbReference>
<evidence type="ECO:0000256" key="2">
    <source>
        <dbReference type="ARBA" id="ARBA00023134"/>
    </source>
</evidence>
<evidence type="ECO:0000256" key="1">
    <source>
        <dbReference type="ARBA" id="ARBA00022741"/>
    </source>
</evidence>
<dbReference type="Gene3D" id="3.30.1330.20">
    <property type="entry name" value="Tubulin/FtsZ, C-terminal domain"/>
    <property type="match status" value="1"/>
</dbReference>
<dbReference type="AlphaFoldDB" id="A0ABD7A964"/>
<dbReference type="EMBL" id="CP055305">
    <property type="protein sequence ID" value="QLB42452.1"/>
    <property type="molecule type" value="Genomic_DNA"/>
</dbReference>
<reference evidence="3 4" key="1">
    <citation type="submission" date="2020-06" db="EMBL/GenBank/DDBJ databases">
        <title>Mannheimia pernigra sp. nov. isolated from bovine respiratory tract.</title>
        <authorList>
            <person name="Kuhnert P."/>
            <person name="Akarsu-Egger H."/>
        </authorList>
    </citation>
    <scope>NUCLEOTIDE SEQUENCE [LARGE SCALE GENOMIC DNA]</scope>
    <source>
        <strain evidence="3 4">17CN0883</strain>
    </source>
</reference>
<dbReference type="InterPro" id="IPR008280">
    <property type="entry name" value="Tub_FtsZ_C"/>
</dbReference>
<dbReference type="SUPFAM" id="SSF55307">
    <property type="entry name" value="Tubulin C-terminal domain-like"/>
    <property type="match status" value="1"/>
</dbReference>
<accession>A0ABD7A964</accession>
<dbReference type="Proteomes" id="UP000509784">
    <property type="component" value="Chromosome"/>
</dbReference>
<dbReference type="KEGG" id="mpeg:HV560_06315"/>
<keyword evidence="2" id="KW-0342">GTP-binding</keyword>
<gene>
    <name evidence="3" type="ORF">HV560_06315</name>
</gene>
<sequence length="218" mass="25001">MLEQLAQRSAQHPNSSKIIFQETQLRTEKLAEEEISRTLKSIVSNEGMINIDGDDFKMFERAEEVQAYLIEFEQCQFDKRSLSSLNQQKKFDILLVNIQASAEITLETVYQIMGEIEQYANEDAAIIVGADYSGDHLRLFILGGYGEIKEPIKQHVVELPRENKPEYYDAQLVEQFIDALRDNPATSIASLQRRYSIGFNRTAHNLDIAKARLQQEQA</sequence>
<dbReference type="RefSeq" id="WP_176812420.1">
    <property type="nucleotide sequence ID" value="NZ_CP055305.1"/>
</dbReference>
<protein>
    <submittedName>
        <fullName evidence="3">Uncharacterized protein</fullName>
    </submittedName>
</protein>
<proteinExistence type="predicted"/>
<evidence type="ECO:0000313" key="3">
    <source>
        <dbReference type="EMBL" id="QLB42452.1"/>
    </source>
</evidence>